<dbReference type="Pfam" id="PF13443">
    <property type="entry name" value="HTH_26"/>
    <property type="match status" value="1"/>
</dbReference>
<dbReference type="SUPFAM" id="SSF47413">
    <property type="entry name" value="lambda repressor-like DNA-binding domains"/>
    <property type="match status" value="1"/>
</dbReference>
<dbReference type="SMART" id="SM00530">
    <property type="entry name" value="HTH_XRE"/>
    <property type="match status" value="1"/>
</dbReference>
<evidence type="ECO:0000313" key="2">
    <source>
        <dbReference type="EMBL" id="RGE66708.1"/>
    </source>
</evidence>
<dbReference type="InterPro" id="IPR001387">
    <property type="entry name" value="Cro/C1-type_HTH"/>
</dbReference>
<dbReference type="InterPro" id="IPR010982">
    <property type="entry name" value="Lambda_DNA-bd_dom_sf"/>
</dbReference>
<dbReference type="RefSeq" id="WP_006873630.1">
    <property type="nucleotide sequence ID" value="NZ_CABIWA010000007.1"/>
</dbReference>
<evidence type="ECO:0000259" key="1">
    <source>
        <dbReference type="PROSITE" id="PS50943"/>
    </source>
</evidence>
<dbReference type="EMBL" id="QVME01000007">
    <property type="protein sequence ID" value="RGE66708.1"/>
    <property type="molecule type" value="Genomic_DNA"/>
</dbReference>
<reference evidence="2 3" key="1">
    <citation type="submission" date="2018-08" db="EMBL/GenBank/DDBJ databases">
        <title>A genome reference for cultivated species of the human gut microbiota.</title>
        <authorList>
            <person name="Zou Y."/>
            <person name="Xue W."/>
            <person name="Luo G."/>
        </authorList>
    </citation>
    <scope>NUCLEOTIDE SEQUENCE [LARGE SCALE GENOMIC DNA]</scope>
    <source>
        <strain evidence="2 3">TF05-12AC</strain>
    </source>
</reference>
<evidence type="ECO:0000313" key="3">
    <source>
        <dbReference type="Proteomes" id="UP000260828"/>
    </source>
</evidence>
<dbReference type="PROSITE" id="PS50943">
    <property type="entry name" value="HTH_CROC1"/>
    <property type="match status" value="1"/>
</dbReference>
<accession>A0A3E3IHZ3</accession>
<dbReference type="GO" id="GO:0003677">
    <property type="term" value="F:DNA binding"/>
    <property type="evidence" value="ECO:0007669"/>
    <property type="project" value="InterPro"/>
</dbReference>
<comment type="caution">
    <text evidence="2">The sequence shown here is derived from an EMBL/GenBank/DDBJ whole genome shotgun (WGS) entry which is preliminary data.</text>
</comment>
<dbReference type="Proteomes" id="UP000260828">
    <property type="component" value="Unassembled WGS sequence"/>
</dbReference>
<sequence>MIRILLSTRLGEQRWTQADLARATGIRPNTIGELYHEFAERVSLEHLDLICEALGCELDEIIIRIPNSVPKIENTRAGNKVHK</sequence>
<dbReference type="Gene3D" id="1.10.260.40">
    <property type="entry name" value="lambda repressor-like DNA-binding domains"/>
    <property type="match status" value="1"/>
</dbReference>
<dbReference type="AlphaFoldDB" id="A0A3E3IHZ3"/>
<feature type="domain" description="HTH cro/C1-type" evidence="1">
    <location>
        <begin position="12"/>
        <end position="61"/>
    </location>
</feature>
<organism evidence="2 3">
    <name type="scientific">Anaerotruncus colihominis</name>
    <dbReference type="NCBI Taxonomy" id="169435"/>
    <lineage>
        <taxon>Bacteria</taxon>
        <taxon>Bacillati</taxon>
        <taxon>Bacillota</taxon>
        <taxon>Clostridia</taxon>
        <taxon>Eubacteriales</taxon>
        <taxon>Oscillospiraceae</taxon>
        <taxon>Anaerotruncus</taxon>
    </lineage>
</organism>
<dbReference type="CDD" id="cd00093">
    <property type="entry name" value="HTH_XRE"/>
    <property type="match status" value="1"/>
</dbReference>
<proteinExistence type="predicted"/>
<name>A0A3E3IHZ3_9FIRM</name>
<protein>
    <submittedName>
        <fullName evidence="2">XRE family transcriptional regulator</fullName>
    </submittedName>
</protein>
<gene>
    <name evidence="2" type="ORF">DXC40_13105</name>
</gene>